<keyword evidence="2" id="KW-1185">Reference proteome</keyword>
<gene>
    <name evidence="1" type="ORF">MEUPH1_LOCUS18592</name>
</gene>
<evidence type="ECO:0000313" key="1">
    <source>
        <dbReference type="EMBL" id="CAI6363680.1"/>
    </source>
</evidence>
<protein>
    <submittedName>
        <fullName evidence="1">Uncharacterized protein</fullName>
    </submittedName>
</protein>
<accession>A0AAV0X5Z6</accession>
<dbReference type="EMBL" id="CARXXK010000003">
    <property type="protein sequence ID" value="CAI6363680.1"/>
    <property type="molecule type" value="Genomic_DNA"/>
</dbReference>
<organism evidence="1 2">
    <name type="scientific">Macrosiphum euphorbiae</name>
    <name type="common">potato aphid</name>
    <dbReference type="NCBI Taxonomy" id="13131"/>
    <lineage>
        <taxon>Eukaryota</taxon>
        <taxon>Metazoa</taxon>
        <taxon>Ecdysozoa</taxon>
        <taxon>Arthropoda</taxon>
        <taxon>Hexapoda</taxon>
        <taxon>Insecta</taxon>
        <taxon>Pterygota</taxon>
        <taxon>Neoptera</taxon>
        <taxon>Paraneoptera</taxon>
        <taxon>Hemiptera</taxon>
        <taxon>Sternorrhyncha</taxon>
        <taxon>Aphidomorpha</taxon>
        <taxon>Aphidoidea</taxon>
        <taxon>Aphididae</taxon>
        <taxon>Macrosiphini</taxon>
        <taxon>Macrosiphum</taxon>
    </lineage>
</organism>
<proteinExistence type="predicted"/>
<dbReference type="AlphaFoldDB" id="A0AAV0X5Z6"/>
<evidence type="ECO:0000313" key="2">
    <source>
        <dbReference type="Proteomes" id="UP001160148"/>
    </source>
</evidence>
<comment type="caution">
    <text evidence="1">The sequence shown here is derived from an EMBL/GenBank/DDBJ whole genome shotgun (WGS) entry which is preliminary data.</text>
</comment>
<reference evidence="1 2" key="1">
    <citation type="submission" date="2023-01" db="EMBL/GenBank/DDBJ databases">
        <authorList>
            <person name="Whitehead M."/>
        </authorList>
    </citation>
    <scope>NUCLEOTIDE SEQUENCE [LARGE SCALE GENOMIC DNA]</scope>
</reference>
<dbReference type="Proteomes" id="UP001160148">
    <property type="component" value="Unassembled WGS sequence"/>
</dbReference>
<sequence length="102" mass="12187">MMELLVLPVLDIIEDDDVEIVEFLNYQRRTYTIRVRINHMEFWDDQDFKVRFRISKEVVIEVLGYIIEQISSQSYRNHAVTSINKLLLTLRFYATGNFLITA</sequence>
<name>A0AAV0X5Z6_9HEMI</name>